<proteinExistence type="predicted"/>
<dbReference type="PANTHER" id="PTHR11439">
    <property type="entry name" value="GAG-POL-RELATED RETROTRANSPOSON"/>
    <property type="match status" value="1"/>
</dbReference>
<sequence length="120" mass="13605">MREFLASKVEYRVVADTVSEILWIRELLHSLGIDGTRATMLLSDSLSAIQLADYLVFHERTKHVGNDCHFIRDEIIQGTIATKHVSTKTHLVDILTLALGKKEFNVFLLKLGVYNLHTLS</sequence>
<dbReference type="AlphaFoldDB" id="A0ABD1AMN0"/>
<dbReference type="EMBL" id="JBANAX010000601">
    <property type="protein sequence ID" value="KAL1200980.1"/>
    <property type="molecule type" value="Genomic_DNA"/>
</dbReference>
<reference evidence="1 2" key="1">
    <citation type="submission" date="2024-04" db="EMBL/GenBank/DDBJ databases">
        <title>Genome assembly C_amara_ONT_v2.</title>
        <authorList>
            <person name="Yant L."/>
            <person name="Moore C."/>
            <person name="Slenker M."/>
        </authorList>
    </citation>
    <scope>NUCLEOTIDE SEQUENCE [LARGE SCALE GENOMIC DNA]</scope>
    <source>
        <tissue evidence="1">Leaf</tissue>
    </source>
</reference>
<evidence type="ECO:0000313" key="1">
    <source>
        <dbReference type="EMBL" id="KAL1200980.1"/>
    </source>
</evidence>
<accession>A0ABD1AMN0</accession>
<protein>
    <submittedName>
        <fullName evidence="1">Retrovirus-related Pol polyprotein from transposon RE1</fullName>
    </submittedName>
</protein>
<dbReference type="PANTHER" id="PTHR11439:SF511">
    <property type="match status" value="1"/>
</dbReference>
<dbReference type="CDD" id="cd09272">
    <property type="entry name" value="RNase_HI_RT_Ty1"/>
    <property type="match status" value="1"/>
</dbReference>
<name>A0ABD1AMN0_CARAN</name>
<dbReference type="Proteomes" id="UP001558713">
    <property type="component" value="Unassembled WGS sequence"/>
</dbReference>
<keyword evidence="2" id="KW-1185">Reference proteome</keyword>
<evidence type="ECO:0000313" key="2">
    <source>
        <dbReference type="Proteomes" id="UP001558713"/>
    </source>
</evidence>
<comment type="caution">
    <text evidence="1">The sequence shown here is derived from an EMBL/GenBank/DDBJ whole genome shotgun (WGS) entry which is preliminary data.</text>
</comment>
<organism evidence="1 2">
    <name type="scientific">Cardamine amara subsp. amara</name>
    <dbReference type="NCBI Taxonomy" id="228776"/>
    <lineage>
        <taxon>Eukaryota</taxon>
        <taxon>Viridiplantae</taxon>
        <taxon>Streptophyta</taxon>
        <taxon>Embryophyta</taxon>
        <taxon>Tracheophyta</taxon>
        <taxon>Spermatophyta</taxon>
        <taxon>Magnoliopsida</taxon>
        <taxon>eudicotyledons</taxon>
        <taxon>Gunneridae</taxon>
        <taxon>Pentapetalae</taxon>
        <taxon>rosids</taxon>
        <taxon>malvids</taxon>
        <taxon>Brassicales</taxon>
        <taxon>Brassicaceae</taxon>
        <taxon>Cardamineae</taxon>
        <taxon>Cardamine</taxon>
    </lineage>
</organism>
<gene>
    <name evidence="1" type="ORF">V5N11_027007</name>
</gene>